<dbReference type="RefSeq" id="WP_052606675.1">
    <property type="nucleotide sequence ID" value="NZ_JXYS01000096.1"/>
</dbReference>
<evidence type="ECO:0000313" key="2">
    <source>
        <dbReference type="Proteomes" id="UP000032360"/>
    </source>
</evidence>
<evidence type="ECO:0000313" key="1">
    <source>
        <dbReference type="EMBL" id="KJF16153.1"/>
    </source>
</evidence>
<dbReference type="Proteomes" id="UP000032360">
    <property type="component" value="Unassembled WGS sequence"/>
</dbReference>
<keyword evidence="2" id="KW-1185">Reference proteome</keyword>
<proteinExistence type="predicted"/>
<comment type="caution">
    <text evidence="1">The sequence shown here is derived from an EMBL/GenBank/DDBJ whole genome shotgun (WGS) entry which is preliminary data.</text>
</comment>
<dbReference type="EMBL" id="JXYS01000096">
    <property type="protein sequence ID" value="KJF16153.1"/>
    <property type="molecule type" value="Genomic_DNA"/>
</dbReference>
<sequence>MAVDQRKLITVMKQSVSDIDLRYPGYHKDLFDFVAQIVFLEREHEQRATQIKNKVGDKVSALGQVIYKKSKDL</sequence>
<dbReference type="STRING" id="1280514.AXFE_30010"/>
<gene>
    <name evidence="1" type="ORF">AXFE_30010</name>
</gene>
<accession>A0A0D8HDZ7</accession>
<reference evidence="1 2" key="1">
    <citation type="submission" date="2015-01" db="EMBL/GenBank/DDBJ databases">
        <title>Draft genome of the acidophilic iron oxidizer Acidithrix ferrooxidans strain Py-F3.</title>
        <authorList>
            <person name="Poehlein A."/>
            <person name="Eisen S."/>
            <person name="Schloemann M."/>
            <person name="Johnson B.D."/>
            <person name="Daniel R."/>
            <person name="Muehling M."/>
        </authorList>
    </citation>
    <scope>NUCLEOTIDE SEQUENCE [LARGE SCALE GENOMIC DNA]</scope>
    <source>
        <strain evidence="1 2">Py-F3</strain>
    </source>
</reference>
<protein>
    <submittedName>
        <fullName evidence="1">Uncharacterized protein</fullName>
    </submittedName>
</protein>
<organism evidence="1 2">
    <name type="scientific">Acidithrix ferrooxidans</name>
    <dbReference type="NCBI Taxonomy" id="1280514"/>
    <lineage>
        <taxon>Bacteria</taxon>
        <taxon>Bacillati</taxon>
        <taxon>Actinomycetota</taxon>
        <taxon>Acidimicrobiia</taxon>
        <taxon>Acidimicrobiales</taxon>
        <taxon>Acidimicrobiaceae</taxon>
        <taxon>Acidithrix</taxon>
    </lineage>
</organism>
<name>A0A0D8HDZ7_9ACTN</name>
<dbReference type="AlphaFoldDB" id="A0A0D8HDZ7"/>